<protein>
    <submittedName>
        <fullName evidence="2">DUF1659 domain-containing protein</fullName>
    </submittedName>
</protein>
<name>A0A6N7IQP9_9FIRM</name>
<keyword evidence="3" id="KW-1185">Reference proteome</keyword>
<comment type="caution">
    <text evidence="2">The sequence shown here is derived from an EMBL/GenBank/DDBJ whole genome shotgun (WGS) entry which is preliminary data.</text>
</comment>
<dbReference type="EMBL" id="WHYR01000021">
    <property type="protein sequence ID" value="MQL52415.1"/>
    <property type="molecule type" value="Genomic_DNA"/>
</dbReference>
<feature type="domain" description="DUF1659" evidence="1">
    <location>
        <begin position="2"/>
        <end position="72"/>
    </location>
</feature>
<dbReference type="RefSeq" id="WP_152946489.1">
    <property type="nucleotide sequence ID" value="NZ_WHYR01000021.1"/>
</dbReference>
<accession>A0A6N7IQP9</accession>
<dbReference type="OrthoDB" id="1954703at2"/>
<dbReference type="AlphaFoldDB" id="A0A6N7IQP9"/>
<gene>
    <name evidence="2" type="ORF">GFC01_09090</name>
</gene>
<dbReference type="InterPro" id="IPR012454">
    <property type="entry name" value="DUF1659"/>
</dbReference>
<proteinExistence type="predicted"/>
<dbReference type="Proteomes" id="UP000441717">
    <property type="component" value="Unassembled WGS sequence"/>
</dbReference>
<organism evidence="2 3">
    <name type="scientific">Desulfofundulus thermobenzoicus</name>
    <dbReference type="NCBI Taxonomy" id="29376"/>
    <lineage>
        <taxon>Bacteria</taxon>
        <taxon>Bacillati</taxon>
        <taxon>Bacillota</taxon>
        <taxon>Clostridia</taxon>
        <taxon>Eubacteriales</taxon>
        <taxon>Peptococcaceae</taxon>
        <taxon>Desulfofundulus</taxon>
    </lineage>
</organism>
<dbReference type="Pfam" id="PF07872">
    <property type="entry name" value="DUF1659"/>
    <property type="match status" value="1"/>
</dbReference>
<evidence type="ECO:0000259" key="1">
    <source>
        <dbReference type="Pfam" id="PF07872"/>
    </source>
</evidence>
<evidence type="ECO:0000313" key="3">
    <source>
        <dbReference type="Proteomes" id="UP000441717"/>
    </source>
</evidence>
<sequence>MAVNAIPTGKSVVLTLQTGVDENGNPKYKHLTYSGLKLDATDQQVWDFAQAIAGLQKFTLNQVGEINRARLVQA</sequence>
<reference evidence="2 3" key="1">
    <citation type="submission" date="2019-10" db="EMBL/GenBank/DDBJ databases">
        <title>Comparative genomics of sulfur disproportionating microorganisms.</title>
        <authorList>
            <person name="Ward L.M."/>
            <person name="Bertran E."/>
            <person name="Johnston D."/>
        </authorList>
    </citation>
    <scope>NUCLEOTIDE SEQUENCE [LARGE SCALE GENOMIC DNA]</scope>
    <source>
        <strain evidence="2 3">DSM 14055</strain>
    </source>
</reference>
<evidence type="ECO:0000313" key="2">
    <source>
        <dbReference type="EMBL" id="MQL52415.1"/>
    </source>
</evidence>